<comment type="similarity">
    <text evidence="1">Belongs to the thaumatin family.</text>
</comment>
<gene>
    <name evidence="5" type="ORF">HPP92_025046</name>
</gene>
<dbReference type="PROSITE" id="PS51367">
    <property type="entry name" value="THAUMATIN_2"/>
    <property type="match status" value="1"/>
</dbReference>
<dbReference type="InterPro" id="IPR001938">
    <property type="entry name" value="Thaumatin"/>
</dbReference>
<accession>A0A835PLH1</accession>
<keyword evidence="4" id="KW-0732">Signal</keyword>
<feature type="chain" id="PRO_5032297583" description="Thaumatin-like protein" evidence="4">
    <location>
        <begin position="26"/>
        <end position="549"/>
    </location>
</feature>
<keyword evidence="2" id="KW-1015">Disulfide bond</keyword>
<evidence type="ECO:0000313" key="5">
    <source>
        <dbReference type="EMBL" id="KAG0452382.1"/>
    </source>
</evidence>
<evidence type="ECO:0000256" key="2">
    <source>
        <dbReference type="ARBA" id="ARBA00023157"/>
    </source>
</evidence>
<proteinExistence type="inferred from homology"/>
<evidence type="ECO:0000256" key="1">
    <source>
        <dbReference type="ARBA" id="ARBA00010607"/>
    </source>
</evidence>
<feature type="signal peptide" evidence="4">
    <location>
        <begin position="1"/>
        <end position="25"/>
    </location>
</feature>
<dbReference type="AlphaFoldDB" id="A0A835PLH1"/>
<dbReference type="Pfam" id="PF00314">
    <property type="entry name" value="Thaumatin"/>
    <property type="match status" value="1"/>
</dbReference>
<name>A0A835PLH1_VANPL</name>
<sequence>MGLNFRIPFTIYLILFFSGGRRSHSARVFTIVNECKTTLWPGVTPGESFNGGGFPLRPGQSVVFTAPTSWSGRLWARTGCNFDNAGNGSCDTGACGTSLKCGSSGETPATLAEFTLASLDFYDVSLVDGFNVPVLVRPVGGSGNCHVAGCTGDLRDNCPAELAKRVGGKIVACRSACDVFNTDEYCCRGLYGNPRTCQPTYYSKKFKDTCPMAYSYAYDDPTSIFTCANADYVITFCAKRQTVCSYHDNRLVCSGSTRPSRFIPNYNRLGTLGRPCRSKSLRTLGLPVVRKAAARETVKMDTPLLASVHKENFRLGRGNATVQMKSDKLMPIKTAGKERKALADVKRGNELLVGASKDVDLKQKSAMQQGKGNQLNWIPMTLTKQQKAATELCTAKQTLVTGAPKAVNLNPNSSLQGNLGKESMPLSNILTDEEIKQCYEWAKDGIEEMGGYSWSTKDETSLLMNQNISEIMASAIGVPVADLESPLVSDDDGYETDEPPYQNSSLSFPVYTPEDVACLLKSLKMLLFGKKWLQHVGKLASDKSSRALV</sequence>
<dbReference type="EMBL" id="JADCNL010000014">
    <property type="protein sequence ID" value="KAG0452382.1"/>
    <property type="molecule type" value="Genomic_DNA"/>
</dbReference>
<evidence type="ECO:0000256" key="3">
    <source>
        <dbReference type="SAM" id="MobiDB-lite"/>
    </source>
</evidence>
<dbReference type="InterPro" id="IPR037176">
    <property type="entry name" value="Osmotin/thaumatin-like_sf"/>
</dbReference>
<evidence type="ECO:0000256" key="4">
    <source>
        <dbReference type="SAM" id="SignalP"/>
    </source>
</evidence>
<dbReference type="PANTHER" id="PTHR31048">
    <property type="entry name" value="OS03G0233200 PROTEIN"/>
    <property type="match status" value="1"/>
</dbReference>
<reference evidence="5 6" key="1">
    <citation type="journal article" date="2020" name="Nat. Food">
        <title>A phased Vanilla planifolia genome enables genetic improvement of flavour and production.</title>
        <authorList>
            <person name="Hasing T."/>
            <person name="Tang H."/>
            <person name="Brym M."/>
            <person name="Khazi F."/>
            <person name="Huang T."/>
            <person name="Chambers A.H."/>
        </authorList>
    </citation>
    <scope>NUCLEOTIDE SEQUENCE [LARGE SCALE GENOMIC DNA]</scope>
    <source>
        <tissue evidence="5">Leaf</tissue>
    </source>
</reference>
<feature type="region of interest" description="Disordered" evidence="3">
    <location>
        <begin position="487"/>
        <end position="506"/>
    </location>
</feature>
<evidence type="ECO:0000313" key="6">
    <source>
        <dbReference type="Proteomes" id="UP000636800"/>
    </source>
</evidence>
<dbReference type="OrthoDB" id="25308at2759"/>
<organism evidence="5 6">
    <name type="scientific">Vanilla planifolia</name>
    <name type="common">Vanilla</name>
    <dbReference type="NCBI Taxonomy" id="51239"/>
    <lineage>
        <taxon>Eukaryota</taxon>
        <taxon>Viridiplantae</taxon>
        <taxon>Streptophyta</taxon>
        <taxon>Embryophyta</taxon>
        <taxon>Tracheophyta</taxon>
        <taxon>Spermatophyta</taxon>
        <taxon>Magnoliopsida</taxon>
        <taxon>Liliopsida</taxon>
        <taxon>Asparagales</taxon>
        <taxon>Orchidaceae</taxon>
        <taxon>Vanilloideae</taxon>
        <taxon>Vanilleae</taxon>
        <taxon>Vanilla</taxon>
    </lineage>
</organism>
<comment type="caution">
    <text evidence="5">The sequence shown here is derived from an EMBL/GenBank/DDBJ whole genome shotgun (WGS) entry which is preliminary data.</text>
</comment>
<dbReference type="SUPFAM" id="SSF49870">
    <property type="entry name" value="Osmotin, thaumatin-like protein"/>
    <property type="match status" value="1"/>
</dbReference>
<feature type="compositionally biased region" description="Acidic residues" evidence="3">
    <location>
        <begin position="489"/>
        <end position="498"/>
    </location>
</feature>
<dbReference type="FunFam" id="2.60.110.10:FF:000002">
    <property type="entry name" value="Thaumatin-like protein 1a"/>
    <property type="match status" value="1"/>
</dbReference>
<protein>
    <recommendedName>
        <fullName evidence="7">Thaumatin-like protein</fullName>
    </recommendedName>
</protein>
<dbReference type="CDD" id="cd09218">
    <property type="entry name" value="TLP-PA"/>
    <property type="match status" value="1"/>
</dbReference>
<dbReference type="PRINTS" id="PR00347">
    <property type="entry name" value="THAUMATIN"/>
</dbReference>
<dbReference type="SMART" id="SM00205">
    <property type="entry name" value="THN"/>
    <property type="match status" value="1"/>
</dbReference>
<keyword evidence="6" id="KW-1185">Reference proteome</keyword>
<dbReference type="Proteomes" id="UP000636800">
    <property type="component" value="Unassembled WGS sequence"/>
</dbReference>
<evidence type="ECO:0008006" key="7">
    <source>
        <dbReference type="Google" id="ProtNLM"/>
    </source>
</evidence>
<dbReference type="Gene3D" id="2.60.110.10">
    <property type="entry name" value="Thaumatin"/>
    <property type="match status" value="1"/>
</dbReference>